<proteinExistence type="inferred from homology"/>
<keyword evidence="5 6" id="KW-0482">Metalloprotease</keyword>
<dbReference type="KEGG" id="lpan:LPMP_351740"/>
<keyword evidence="2 6" id="KW-0645">Protease</keyword>
<dbReference type="GO" id="GO:0005739">
    <property type="term" value="C:mitochondrion"/>
    <property type="evidence" value="ECO:0007669"/>
    <property type="project" value="GOC"/>
</dbReference>
<name>A0A088S274_LEIPA</name>
<dbReference type="GO" id="GO:0046872">
    <property type="term" value="F:metal ion binding"/>
    <property type="evidence" value="ECO:0007669"/>
    <property type="project" value="UniProtKB-KW"/>
</dbReference>
<dbReference type="RefSeq" id="XP_010703111.1">
    <property type="nucleotide sequence ID" value="XM_010704809.1"/>
</dbReference>
<keyword evidence="3 6" id="KW-0479">Metal-binding</keyword>
<dbReference type="InterPro" id="IPR019165">
    <property type="entry name" value="Peptidase_M76_ATP23"/>
</dbReference>
<reference evidence="8 9" key="1">
    <citation type="journal article" date="2015" name="Sci. Rep.">
        <title>The genome of Leishmania panamensis: insights into genomics of the L. (Viannia) subgenus.</title>
        <authorList>
            <person name="Llanes A."/>
            <person name="Restrepo C.M."/>
            <person name="Vecchio G.D."/>
            <person name="Anguizola F.J."/>
            <person name="Lleonart R."/>
        </authorList>
    </citation>
    <scope>NUCLEOTIDE SEQUENCE [LARGE SCALE GENOMIC DNA]</scope>
    <source>
        <strain evidence="8 9">MHOM/PA/94/PSC-1</strain>
    </source>
</reference>
<evidence type="ECO:0000313" key="8">
    <source>
        <dbReference type="EMBL" id="AIO02311.1"/>
    </source>
</evidence>
<dbReference type="GO" id="GO:0004222">
    <property type="term" value="F:metalloendopeptidase activity"/>
    <property type="evidence" value="ECO:0007669"/>
    <property type="project" value="InterPro"/>
</dbReference>
<evidence type="ECO:0000313" key="9">
    <source>
        <dbReference type="Proteomes" id="UP000063063"/>
    </source>
</evidence>
<evidence type="ECO:0000256" key="4">
    <source>
        <dbReference type="ARBA" id="ARBA00022801"/>
    </source>
</evidence>
<organism evidence="8 9">
    <name type="scientific">Leishmania panamensis</name>
    <dbReference type="NCBI Taxonomy" id="5679"/>
    <lineage>
        <taxon>Eukaryota</taxon>
        <taxon>Discoba</taxon>
        <taxon>Euglenozoa</taxon>
        <taxon>Kinetoplastea</taxon>
        <taxon>Metakinetoplastina</taxon>
        <taxon>Trypanosomatida</taxon>
        <taxon>Trypanosomatidae</taxon>
        <taxon>Leishmaniinae</taxon>
        <taxon>Leishmania</taxon>
        <taxon>Leishmania guyanensis species complex</taxon>
    </lineage>
</organism>
<keyword evidence="4 6" id="KW-0378">Hydrolase</keyword>
<dbReference type="EC" id="3.4.24.-" evidence="6"/>
<evidence type="ECO:0000256" key="2">
    <source>
        <dbReference type="ARBA" id="ARBA00022670"/>
    </source>
</evidence>
<dbReference type="Proteomes" id="UP000063063">
    <property type="component" value="Chromosome 35"/>
</dbReference>
<evidence type="ECO:0000256" key="3">
    <source>
        <dbReference type="ARBA" id="ARBA00022723"/>
    </source>
</evidence>
<evidence type="ECO:0000256" key="5">
    <source>
        <dbReference type="ARBA" id="ARBA00023049"/>
    </source>
</evidence>
<dbReference type="GO" id="GO:0034982">
    <property type="term" value="P:mitochondrial protein processing"/>
    <property type="evidence" value="ECO:0007669"/>
    <property type="project" value="TreeGrafter"/>
</dbReference>
<dbReference type="VEuPathDB" id="TriTrypDB:LPAL13_350023400"/>
<dbReference type="PANTHER" id="PTHR21711:SF0">
    <property type="entry name" value="MITOCHONDRIAL INNER MEMBRANE PROTEASE ATP23 HOMOLOG"/>
    <property type="match status" value="1"/>
</dbReference>
<evidence type="ECO:0000256" key="6">
    <source>
        <dbReference type="RuleBase" id="RU364057"/>
    </source>
</evidence>
<dbReference type="eggNOG" id="KOG3314">
    <property type="taxonomic scope" value="Eukaryota"/>
</dbReference>
<dbReference type="GeneID" id="22579203"/>
<dbReference type="AlphaFoldDB" id="A0A088S274"/>
<dbReference type="VEuPathDB" id="TriTrypDB:LPMP_351740"/>
<comment type="similarity">
    <text evidence="1 6">Belongs to the peptidase M76 family.</text>
</comment>
<evidence type="ECO:0000256" key="7">
    <source>
        <dbReference type="SAM" id="MobiDB-lite"/>
    </source>
</evidence>
<gene>
    <name evidence="8" type="ORF">LPMP_351740</name>
</gene>
<dbReference type="EMBL" id="CP009404">
    <property type="protein sequence ID" value="AIO02311.1"/>
    <property type="molecule type" value="Genomic_DNA"/>
</dbReference>
<sequence length="305" mass="33684">MSSFCSSTAATSADAAPAQEDVPEVRRVDSLYSPHDVCEAAVDYVLRNVNTIQYMIQSIEEITGKPFLRDRIKCLPLAPRNGAPCVSTRGLTPDRVYAGYIWRSGRSDCQVKDVVLLEDHVARLFSTKHAATFLKKEKGDNECTSLSPSTSRTAAAAASSPSTTASPPQLERLLVESQLPVLEQVERSIRHELVHAFDDARGAIEYTDCMHQACSEIRAARLSGDCFVGQEMRKGRFNFFEGGQKCVRRRAVIAVDRNPVCRGFSERAVDTVFRKCYSDYEPFAAPIYSLGSYGHAQFANGTLKP</sequence>
<feature type="region of interest" description="Disordered" evidence="7">
    <location>
        <begin position="140"/>
        <end position="168"/>
    </location>
</feature>
<dbReference type="GO" id="GO:0033615">
    <property type="term" value="P:mitochondrial proton-transporting ATP synthase complex assembly"/>
    <property type="evidence" value="ECO:0007669"/>
    <property type="project" value="TreeGrafter"/>
</dbReference>
<feature type="compositionally biased region" description="Low complexity" evidence="7">
    <location>
        <begin position="144"/>
        <end position="168"/>
    </location>
</feature>
<accession>A0A088S274</accession>
<keyword evidence="9" id="KW-1185">Reference proteome</keyword>
<dbReference type="PANTHER" id="PTHR21711">
    <property type="entry name" value="MITOCHONDRIAL INNER MEMBRANE PROTEASE"/>
    <property type="match status" value="1"/>
</dbReference>
<protein>
    <recommendedName>
        <fullName evidence="6">Mitochondrial inner membrane protease ATP23</fullName>
        <ecNumber evidence="6">3.4.24.-</ecNumber>
    </recommendedName>
</protein>
<dbReference type="OrthoDB" id="285308at2759"/>
<dbReference type="Pfam" id="PF09768">
    <property type="entry name" value="Peptidase_M76"/>
    <property type="match status" value="1"/>
</dbReference>
<evidence type="ECO:0000256" key="1">
    <source>
        <dbReference type="ARBA" id="ARBA00009915"/>
    </source>
</evidence>